<evidence type="ECO:0000259" key="11">
    <source>
        <dbReference type="PROSITE" id="PS50885"/>
    </source>
</evidence>
<sequence length="682" mass="75887">MHSIKSRVRFILYLSMVGILVLIGFSTFFINKQAHLSEKSHTLQSAFTDSQEIQQLMTSTMQLQNQFFSQPNQDNAEGVKEAIQTVNKASSIYAEKYETHPEIADQFSNINDSTKNYINELGPLVNMYKLVGFSNDEGMYKFINQSYQEFNSLITTVGDSGLKSKLLELKINEQAFLNAPSEGNLNEFKQSADEFKTSVQSLALSTEESQALDRTLLKYGQTLTSMNNTYNQAENIRTSFEGIASNVTEQVNLVKTTSEDLLAQNTESQDNLKQGIFILLAILGVIILLTLYITGTLLTRSISKSIMTLKEGASTIGDGNLSHRIHTHSKDEMAELAEHFNDMAERMENSVKKVLRATGILNTSSEQLTKVSDQTTEQAEEVNEAINQVAIGSQDQAHKIEESHSFMSQVAEAIDNTKSAAMDIGKKLDEAEKVSHDGLNTVNRLEHTSSSFIQLATHMSSEVSMAAQQSQEVRKIVETIESIADNTDLLALNAAIESARAGDAGRGFAVVADEVRKLAERSKNEAQSIQMLVENMSSQMEQLNKEAEEFNVFKETQNDAVTQTKSSFHKITEHVKDINKEIVQVTEAVYNAEELNDEVKQRLQEISIISEQAVATAEEVAASSENQVLSIEQVNQSSMNLQALSQELSSEVSQFNIKESDEAETQIDEETSRYFENTERVS</sequence>
<feature type="compositionally biased region" description="Basic and acidic residues" evidence="8">
    <location>
        <begin position="670"/>
        <end position="682"/>
    </location>
</feature>
<evidence type="ECO:0000256" key="6">
    <source>
        <dbReference type="PROSITE-ProRule" id="PRU00284"/>
    </source>
</evidence>
<feature type="transmembrane region" description="Helical" evidence="9">
    <location>
        <begin position="276"/>
        <end position="298"/>
    </location>
</feature>
<evidence type="ECO:0000256" key="9">
    <source>
        <dbReference type="SAM" id="Phobius"/>
    </source>
</evidence>
<evidence type="ECO:0000259" key="10">
    <source>
        <dbReference type="PROSITE" id="PS50111"/>
    </source>
</evidence>
<reference evidence="12 13" key="1">
    <citation type="journal article" date="2005" name="Int. J. Syst. Evol. Microbiol.">
        <title>Halobacillus yeomjeoni sp. nov., isolated from a marine solar saltern in Korea.</title>
        <authorList>
            <person name="Yoon J.H."/>
            <person name="Kang S.J."/>
            <person name="Lee C.H."/>
            <person name="Oh H.W."/>
            <person name="Oh T.K."/>
        </authorList>
    </citation>
    <scope>NUCLEOTIDE SEQUENCE [LARGE SCALE GENOMIC DNA]</scope>
    <source>
        <strain evidence="12 13">KCTC 3957</strain>
    </source>
</reference>
<evidence type="ECO:0000256" key="5">
    <source>
        <dbReference type="ARBA" id="ARBA00029447"/>
    </source>
</evidence>
<evidence type="ECO:0000256" key="7">
    <source>
        <dbReference type="SAM" id="Coils"/>
    </source>
</evidence>
<evidence type="ECO:0000256" key="8">
    <source>
        <dbReference type="SAM" id="MobiDB-lite"/>
    </source>
</evidence>
<feature type="domain" description="Methyl-accepting transducer" evidence="10">
    <location>
        <begin position="371"/>
        <end position="621"/>
    </location>
</feature>
<evidence type="ECO:0000313" key="12">
    <source>
        <dbReference type="EMBL" id="MBH0230188.1"/>
    </source>
</evidence>
<dbReference type="Pfam" id="PF00015">
    <property type="entry name" value="MCPsignal"/>
    <property type="match status" value="1"/>
</dbReference>
<dbReference type="SUPFAM" id="SSF58104">
    <property type="entry name" value="Methyl-accepting chemotaxis protein (MCP) signaling domain"/>
    <property type="match status" value="1"/>
</dbReference>
<dbReference type="InterPro" id="IPR003660">
    <property type="entry name" value="HAMP_dom"/>
</dbReference>
<feature type="transmembrane region" description="Helical" evidence="9">
    <location>
        <begin position="12"/>
        <end position="30"/>
    </location>
</feature>
<dbReference type="Proteomes" id="UP000614490">
    <property type="component" value="Unassembled WGS sequence"/>
</dbReference>
<dbReference type="PROSITE" id="PS50885">
    <property type="entry name" value="HAMP"/>
    <property type="match status" value="1"/>
</dbReference>
<dbReference type="SMART" id="SM00283">
    <property type="entry name" value="MA"/>
    <property type="match status" value="1"/>
</dbReference>
<gene>
    <name evidence="12" type="ORF">H0267_08155</name>
</gene>
<dbReference type="GO" id="GO:0005886">
    <property type="term" value="C:plasma membrane"/>
    <property type="evidence" value="ECO:0007669"/>
    <property type="project" value="UniProtKB-SubCell"/>
</dbReference>
<feature type="domain" description="HAMP" evidence="11">
    <location>
        <begin position="300"/>
        <end position="352"/>
    </location>
</feature>
<dbReference type="PROSITE" id="PS50111">
    <property type="entry name" value="CHEMOTAXIS_TRANSDUC_2"/>
    <property type="match status" value="1"/>
</dbReference>
<accession>A0A931MUP1</accession>
<feature type="region of interest" description="Disordered" evidence="8">
    <location>
        <begin position="657"/>
        <end position="682"/>
    </location>
</feature>
<dbReference type="InterPro" id="IPR004089">
    <property type="entry name" value="MCPsignal_dom"/>
</dbReference>
<protein>
    <submittedName>
        <fullName evidence="12">Methyl-accepting chemotaxis protein</fullName>
    </submittedName>
</protein>
<dbReference type="SMART" id="SM00304">
    <property type="entry name" value="HAMP"/>
    <property type="match status" value="1"/>
</dbReference>
<dbReference type="PANTHER" id="PTHR32089:SF112">
    <property type="entry name" value="LYSOZYME-LIKE PROTEIN-RELATED"/>
    <property type="match status" value="1"/>
</dbReference>
<dbReference type="AlphaFoldDB" id="A0A931MUP1"/>
<evidence type="ECO:0000256" key="2">
    <source>
        <dbReference type="ARBA" id="ARBA00022475"/>
    </source>
</evidence>
<comment type="similarity">
    <text evidence="5">Belongs to the methyl-accepting chemotaxis (MCP) protein family.</text>
</comment>
<comment type="caution">
    <text evidence="12">The sequence shown here is derived from an EMBL/GenBank/DDBJ whole genome shotgun (WGS) entry which is preliminary data.</text>
</comment>
<dbReference type="PANTHER" id="PTHR32089">
    <property type="entry name" value="METHYL-ACCEPTING CHEMOTAXIS PROTEIN MCPB"/>
    <property type="match status" value="1"/>
</dbReference>
<keyword evidence="13" id="KW-1185">Reference proteome</keyword>
<proteinExistence type="inferred from homology"/>
<dbReference type="EMBL" id="JADZSC010000001">
    <property type="protein sequence ID" value="MBH0230188.1"/>
    <property type="molecule type" value="Genomic_DNA"/>
</dbReference>
<evidence type="ECO:0000256" key="3">
    <source>
        <dbReference type="ARBA" id="ARBA00023136"/>
    </source>
</evidence>
<dbReference type="GO" id="GO:0007165">
    <property type="term" value="P:signal transduction"/>
    <property type="evidence" value="ECO:0007669"/>
    <property type="project" value="UniProtKB-KW"/>
</dbReference>
<dbReference type="Gene3D" id="1.10.287.950">
    <property type="entry name" value="Methyl-accepting chemotaxis protein"/>
    <property type="match status" value="1"/>
</dbReference>
<keyword evidence="7" id="KW-0175">Coiled coil</keyword>
<keyword evidence="9" id="KW-1133">Transmembrane helix</keyword>
<organism evidence="12 13">
    <name type="scientific">Halobacillus yeomjeoni</name>
    <dbReference type="NCBI Taxonomy" id="311194"/>
    <lineage>
        <taxon>Bacteria</taxon>
        <taxon>Bacillati</taxon>
        <taxon>Bacillota</taxon>
        <taxon>Bacilli</taxon>
        <taxon>Bacillales</taxon>
        <taxon>Bacillaceae</taxon>
        <taxon>Halobacillus</taxon>
    </lineage>
</organism>
<keyword evidence="4 6" id="KW-0807">Transducer</keyword>
<name>A0A931MUP1_9BACI</name>
<dbReference type="Pfam" id="PF00672">
    <property type="entry name" value="HAMP"/>
    <property type="match status" value="1"/>
</dbReference>
<keyword evidence="2" id="KW-1003">Cell membrane</keyword>
<feature type="coiled-coil region" evidence="7">
    <location>
        <begin position="526"/>
        <end position="553"/>
    </location>
</feature>
<keyword evidence="3 9" id="KW-0472">Membrane</keyword>
<evidence type="ECO:0000256" key="4">
    <source>
        <dbReference type="ARBA" id="ARBA00023224"/>
    </source>
</evidence>
<dbReference type="CDD" id="cd06225">
    <property type="entry name" value="HAMP"/>
    <property type="match status" value="1"/>
</dbReference>
<keyword evidence="9" id="KW-0812">Transmembrane</keyword>
<dbReference type="Gene3D" id="6.10.340.10">
    <property type="match status" value="1"/>
</dbReference>
<comment type="subcellular location">
    <subcellularLocation>
        <location evidence="1">Cell membrane</location>
    </subcellularLocation>
</comment>
<evidence type="ECO:0000256" key="1">
    <source>
        <dbReference type="ARBA" id="ARBA00004236"/>
    </source>
</evidence>
<evidence type="ECO:0000313" key="13">
    <source>
        <dbReference type="Proteomes" id="UP000614490"/>
    </source>
</evidence>
<dbReference type="RefSeq" id="WP_197316748.1">
    <property type="nucleotide sequence ID" value="NZ_JADZSC010000001.1"/>
</dbReference>